<evidence type="ECO:0000313" key="3">
    <source>
        <dbReference type="EMBL" id="OAH50219.1"/>
    </source>
</evidence>
<dbReference type="SUPFAM" id="SSF53474">
    <property type="entry name" value="alpha/beta-Hydrolases"/>
    <property type="match status" value="1"/>
</dbReference>
<evidence type="ECO:0000259" key="2">
    <source>
        <dbReference type="Pfam" id="PF07859"/>
    </source>
</evidence>
<dbReference type="RefSeq" id="WP_064002586.1">
    <property type="nucleotide sequence ID" value="NZ_LSTV01000002.1"/>
</dbReference>
<gene>
    <name evidence="3" type="ORF">AYL44_07065</name>
</gene>
<proteinExistence type="predicted"/>
<dbReference type="Gene3D" id="3.40.50.1820">
    <property type="entry name" value="alpha/beta hydrolase"/>
    <property type="match status" value="1"/>
</dbReference>
<dbReference type="Proteomes" id="UP000076998">
    <property type="component" value="Unassembled WGS sequence"/>
</dbReference>
<organism evidence="3 4">
    <name type="scientific">Microbacterium oleivorans</name>
    <dbReference type="NCBI Taxonomy" id="273677"/>
    <lineage>
        <taxon>Bacteria</taxon>
        <taxon>Bacillati</taxon>
        <taxon>Actinomycetota</taxon>
        <taxon>Actinomycetes</taxon>
        <taxon>Micrococcales</taxon>
        <taxon>Microbacteriaceae</taxon>
        <taxon>Microbacterium</taxon>
    </lineage>
</organism>
<dbReference type="GO" id="GO:0016787">
    <property type="term" value="F:hydrolase activity"/>
    <property type="evidence" value="ECO:0007669"/>
    <property type="project" value="UniProtKB-KW"/>
</dbReference>
<dbReference type="PANTHER" id="PTHR48081">
    <property type="entry name" value="AB HYDROLASE SUPERFAMILY PROTEIN C4A8.06C"/>
    <property type="match status" value="1"/>
</dbReference>
<dbReference type="InterPro" id="IPR029058">
    <property type="entry name" value="AB_hydrolase_fold"/>
</dbReference>
<sequence>MSNTPTPYGAAGGLVRVYPARVIERPTPGLVWLHGGGFAAGDIDMPEADHVARTLADAGTTVLSVDYRLAPLPDGWEPPAVEPGRDRAGFPAASDDTLAVWDWLHTEAATLGVDPARLAIGGASAGANIAAGAVLRLIANDRALPALVLLAYPTLLAEQPDPDEALRAALDAQPEADRFGRDAVLGMYENYLGGSVVGAPLAAIPGLATADELAEFPPTLIVAGDVDELRVSSEHFARTLAAAGREVEHVIEPGTDHGHLNRPDEGDAASLTLARFAARLAALSS</sequence>
<dbReference type="PANTHER" id="PTHR48081:SF8">
    <property type="entry name" value="ALPHA_BETA HYDROLASE FOLD-3 DOMAIN-CONTAINING PROTEIN-RELATED"/>
    <property type="match status" value="1"/>
</dbReference>
<dbReference type="EMBL" id="LSTV01000002">
    <property type="protein sequence ID" value="OAH50219.1"/>
    <property type="molecule type" value="Genomic_DNA"/>
</dbReference>
<evidence type="ECO:0000256" key="1">
    <source>
        <dbReference type="ARBA" id="ARBA00022801"/>
    </source>
</evidence>
<name>A0A177K9X6_9MICO</name>
<dbReference type="AlphaFoldDB" id="A0A177K9X6"/>
<feature type="domain" description="Alpha/beta hydrolase fold-3" evidence="2">
    <location>
        <begin position="30"/>
        <end position="71"/>
    </location>
</feature>
<evidence type="ECO:0000313" key="4">
    <source>
        <dbReference type="Proteomes" id="UP000076998"/>
    </source>
</evidence>
<dbReference type="OrthoDB" id="3181909at2"/>
<dbReference type="Pfam" id="PF07859">
    <property type="entry name" value="Abhydrolase_3"/>
    <property type="match status" value="2"/>
</dbReference>
<dbReference type="InterPro" id="IPR013094">
    <property type="entry name" value="AB_hydrolase_3"/>
</dbReference>
<dbReference type="InterPro" id="IPR050300">
    <property type="entry name" value="GDXG_lipolytic_enzyme"/>
</dbReference>
<feature type="domain" description="Alpha/beta hydrolase fold-3" evidence="2">
    <location>
        <begin position="90"/>
        <end position="259"/>
    </location>
</feature>
<protein>
    <submittedName>
        <fullName evidence="3">Alpha/beta hydrolase</fullName>
    </submittedName>
</protein>
<keyword evidence="1 3" id="KW-0378">Hydrolase</keyword>
<reference evidence="3 4" key="1">
    <citation type="submission" date="2016-02" db="EMBL/GenBank/DDBJ databases">
        <authorList>
            <person name="Wen L."/>
            <person name="He K."/>
            <person name="Yang H."/>
        </authorList>
    </citation>
    <scope>NUCLEOTIDE SEQUENCE [LARGE SCALE GENOMIC DNA]</scope>
    <source>
        <strain evidence="3 4">CD11_3</strain>
    </source>
</reference>
<accession>A0A177K9X6</accession>
<comment type="caution">
    <text evidence="3">The sequence shown here is derived from an EMBL/GenBank/DDBJ whole genome shotgun (WGS) entry which is preliminary data.</text>
</comment>